<dbReference type="KEGG" id="sper:EW093_06180"/>
<dbReference type="SUPFAM" id="SSF46785">
    <property type="entry name" value="Winged helix' DNA-binding domain"/>
    <property type="match status" value="1"/>
</dbReference>
<evidence type="ECO:0000256" key="4">
    <source>
        <dbReference type="ARBA" id="ARBA00023125"/>
    </source>
</evidence>
<dbReference type="InterPro" id="IPR022687">
    <property type="entry name" value="HTH_DTXR"/>
</dbReference>
<dbReference type="SMART" id="SM00529">
    <property type="entry name" value="HTH_DTXR"/>
    <property type="match status" value="1"/>
</dbReference>
<dbReference type="PANTHER" id="PTHR33238">
    <property type="entry name" value="IRON (METAL) DEPENDENT REPRESSOR, DTXR FAMILY"/>
    <property type="match status" value="1"/>
</dbReference>
<protein>
    <recommendedName>
        <fullName evidence="2">Transcriptional regulator MntR</fullName>
    </recommendedName>
</protein>
<reference evidence="8 9" key="2">
    <citation type="submission" date="2019-09" db="EMBL/GenBank/DDBJ databases">
        <title>Complete Genome Sequence and Methylome Analysis of free living Spirochaetas.</title>
        <authorList>
            <person name="Leshcheva N."/>
            <person name="Mikheeva N."/>
        </authorList>
    </citation>
    <scope>NUCLEOTIDE SEQUENCE [LARGE SCALE GENOMIC DNA]</scope>
    <source>
        <strain evidence="8 9">P</strain>
    </source>
</reference>
<comment type="function">
    <text evidence="6">In the presence of manganese, represses expression of mntH and mntS. Up-regulates expression of mntP.</text>
</comment>
<dbReference type="InterPro" id="IPR022689">
    <property type="entry name" value="Iron_dep_repressor"/>
</dbReference>
<evidence type="ECO:0000256" key="6">
    <source>
        <dbReference type="ARBA" id="ARBA00025185"/>
    </source>
</evidence>
<sequence>MGECVSSNESMEMYLETIYLLEKSNGHAHSVDIGKELGVTKASVTKATKHLKEDGYIIKEPYGSINLTKKGRELSKSIYKKHKIITLYLEHTLKVTTKVAEENACRLEHVLTDELFDAICRYLNSNNIKTSF</sequence>
<dbReference type="InterPro" id="IPR036421">
    <property type="entry name" value="Fe_dep_repressor_sf"/>
</dbReference>
<evidence type="ECO:0000313" key="9">
    <source>
        <dbReference type="Proteomes" id="UP000323824"/>
    </source>
</evidence>
<dbReference type="InterPro" id="IPR036390">
    <property type="entry name" value="WH_DNA-bd_sf"/>
</dbReference>
<evidence type="ECO:0000256" key="5">
    <source>
        <dbReference type="ARBA" id="ARBA00023163"/>
    </source>
</evidence>
<organism evidence="8 9">
    <name type="scientific">Thiospirochaeta perfilievii</name>
    <dbReference type="NCBI Taxonomy" id="252967"/>
    <lineage>
        <taxon>Bacteria</taxon>
        <taxon>Pseudomonadati</taxon>
        <taxon>Spirochaetota</taxon>
        <taxon>Spirochaetia</taxon>
        <taxon>Spirochaetales</taxon>
        <taxon>Spirochaetaceae</taxon>
        <taxon>Thiospirochaeta</taxon>
    </lineage>
</organism>
<dbReference type="InterPro" id="IPR036388">
    <property type="entry name" value="WH-like_DNA-bd_sf"/>
</dbReference>
<keyword evidence="4" id="KW-0238">DNA-binding</keyword>
<evidence type="ECO:0000313" key="8">
    <source>
        <dbReference type="EMBL" id="QEN06357.1"/>
    </source>
</evidence>
<keyword evidence="3" id="KW-0805">Transcription regulation</keyword>
<evidence type="ECO:0000259" key="7">
    <source>
        <dbReference type="PROSITE" id="PS50944"/>
    </source>
</evidence>
<dbReference type="Pfam" id="PF02742">
    <property type="entry name" value="Fe_dep_repr_C"/>
    <property type="match status" value="1"/>
</dbReference>
<dbReference type="EMBL" id="CP035807">
    <property type="protein sequence ID" value="QEN06357.1"/>
    <property type="molecule type" value="Genomic_DNA"/>
</dbReference>
<dbReference type="GO" id="GO:0003700">
    <property type="term" value="F:DNA-binding transcription factor activity"/>
    <property type="evidence" value="ECO:0007669"/>
    <property type="project" value="InterPro"/>
</dbReference>
<reference evidence="8 9" key="1">
    <citation type="submission" date="2019-02" db="EMBL/GenBank/DDBJ databases">
        <authorList>
            <person name="Fomenkov A."/>
            <person name="Dubinina G."/>
            <person name="Grabovich M."/>
            <person name="Vincze T."/>
            <person name="Roberts R.J."/>
        </authorList>
    </citation>
    <scope>NUCLEOTIDE SEQUENCE [LARGE SCALE GENOMIC DNA]</scope>
    <source>
        <strain evidence="8 9">P</strain>
    </source>
</reference>
<gene>
    <name evidence="8" type="ORF">EW093_06180</name>
</gene>
<evidence type="ECO:0000256" key="3">
    <source>
        <dbReference type="ARBA" id="ARBA00023015"/>
    </source>
</evidence>
<proteinExistence type="inferred from homology"/>
<evidence type="ECO:0000256" key="2">
    <source>
        <dbReference type="ARBA" id="ARBA00022386"/>
    </source>
</evidence>
<dbReference type="SUPFAM" id="SSF47979">
    <property type="entry name" value="Iron-dependent repressor protein, dimerization domain"/>
    <property type="match status" value="1"/>
</dbReference>
<dbReference type="GO" id="GO:0046983">
    <property type="term" value="F:protein dimerization activity"/>
    <property type="evidence" value="ECO:0007669"/>
    <property type="project" value="InterPro"/>
</dbReference>
<feature type="domain" description="HTH dtxR-type" evidence="7">
    <location>
        <begin position="9"/>
        <end position="68"/>
    </location>
</feature>
<dbReference type="GO" id="GO:0046914">
    <property type="term" value="F:transition metal ion binding"/>
    <property type="evidence" value="ECO:0007669"/>
    <property type="project" value="InterPro"/>
</dbReference>
<keyword evidence="5" id="KW-0804">Transcription</keyword>
<accession>A0A5C1QG08</accession>
<dbReference type="Proteomes" id="UP000323824">
    <property type="component" value="Chromosome"/>
</dbReference>
<dbReference type="OrthoDB" id="9794394at2"/>
<dbReference type="PANTHER" id="PTHR33238:SF7">
    <property type="entry name" value="IRON-DEPENDENT TRANSCRIPTIONAL REGULATOR"/>
    <property type="match status" value="1"/>
</dbReference>
<dbReference type="Pfam" id="PF01325">
    <property type="entry name" value="Fe_dep_repress"/>
    <property type="match status" value="1"/>
</dbReference>
<keyword evidence="9" id="KW-1185">Reference proteome</keyword>
<comment type="similarity">
    <text evidence="1">Belongs to the DtxR/MntR family.</text>
</comment>
<name>A0A5C1QG08_9SPIO</name>
<dbReference type="InterPro" id="IPR050536">
    <property type="entry name" value="DtxR_MntR_Metal-Reg"/>
</dbReference>
<dbReference type="InterPro" id="IPR001367">
    <property type="entry name" value="Fe_dep_repressor"/>
</dbReference>
<dbReference type="AlphaFoldDB" id="A0A5C1QG08"/>
<dbReference type="GO" id="GO:0003677">
    <property type="term" value="F:DNA binding"/>
    <property type="evidence" value="ECO:0007669"/>
    <property type="project" value="UniProtKB-KW"/>
</dbReference>
<dbReference type="Gene3D" id="1.10.60.10">
    <property type="entry name" value="Iron dependent repressor, metal binding and dimerisation domain"/>
    <property type="match status" value="1"/>
</dbReference>
<evidence type="ECO:0000256" key="1">
    <source>
        <dbReference type="ARBA" id="ARBA00007871"/>
    </source>
</evidence>
<dbReference type="Gene3D" id="1.10.10.10">
    <property type="entry name" value="Winged helix-like DNA-binding domain superfamily/Winged helix DNA-binding domain"/>
    <property type="match status" value="1"/>
</dbReference>
<dbReference type="PROSITE" id="PS50944">
    <property type="entry name" value="HTH_DTXR"/>
    <property type="match status" value="1"/>
</dbReference>